<dbReference type="Gene3D" id="1.20.1250.20">
    <property type="entry name" value="MFS general substrate transporter like domains"/>
    <property type="match status" value="1"/>
</dbReference>
<dbReference type="AlphaFoldDB" id="A0A146K8B0"/>
<dbReference type="GO" id="GO:0005886">
    <property type="term" value="C:plasma membrane"/>
    <property type="evidence" value="ECO:0007669"/>
    <property type="project" value="TreeGrafter"/>
</dbReference>
<feature type="transmembrane region" description="Helical" evidence="7">
    <location>
        <begin position="199"/>
        <end position="221"/>
    </location>
</feature>
<name>A0A146K8B0_9EUKA</name>
<feature type="transmembrane region" description="Helical" evidence="7">
    <location>
        <begin position="36"/>
        <end position="59"/>
    </location>
</feature>
<reference evidence="8" key="1">
    <citation type="submission" date="2015-07" db="EMBL/GenBank/DDBJ databases">
        <title>Adaptation to a free-living lifestyle via gene acquisitions in the diplomonad Trepomonas sp. PC1.</title>
        <authorList>
            <person name="Xu F."/>
            <person name="Jerlstrom-Hultqvist J."/>
            <person name="Kolisko M."/>
            <person name="Simpson A.G.B."/>
            <person name="Roger A.J."/>
            <person name="Svard S.G."/>
            <person name="Andersson J.O."/>
        </authorList>
    </citation>
    <scope>NUCLEOTIDE SEQUENCE</scope>
    <source>
        <strain evidence="8">PC1</strain>
    </source>
</reference>
<evidence type="ECO:0000256" key="5">
    <source>
        <dbReference type="ARBA" id="ARBA00022989"/>
    </source>
</evidence>
<protein>
    <submittedName>
        <fullName evidence="8">Nucleoside transporter family protein</fullName>
    </submittedName>
</protein>
<keyword evidence="5 7" id="KW-1133">Transmembrane helix</keyword>
<dbReference type="PANTHER" id="PTHR10332:SF10">
    <property type="entry name" value="EQUILIBRATIVE NUCLEOSIDE TRANSPORTER 4"/>
    <property type="match status" value="1"/>
</dbReference>
<feature type="transmembrane region" description="Helical" evidence="7">
    <location>
        <begin position="168"/>
        <end position="187"/>
    </location>
</feature>
<accession>A0A146K8B0</accession>
<sequence>MKKSTESESNSDQLQSESQIQVIQVDQKKSKKQYRIFLMLGIGTLIPFNCVIVPVDFWMKFYDSIFLSAAALGYNAGNWISMIMMLFFANRIKQKTAVPIMLSVFLVSLIVIPLFHVLIADVMAKTIVTLIPIFICGIANGIFFPIIMDVAQSLDPINAQSIMAGQGIAGLVPQFILIILKGVFSAIVVDQDQEDLMLFIQTLIYFIIGALLIVFCFVSWFQLQKMISEPLLQQNQEFKVKIPISKTLKEIKSPLISIFLIFAVTLAIFPTIIAPIPCNYLFK</sequence>
<keyword evidence="6 7" id="KW-0472">Membrane</keyword>
<evidence type="ECO:0000256" key="7">
    <source>
        <dbReference type="SAM" id="Phobius"/>
    </source>
</evidence>
<evidence type="ECO:0000256" key="1">
    <source>
        <dbReference type="ARBA" id="ARBA00004141"/>
    </source>
</evidence>
<feature type="transmembrane region" description="Helical" evidence="7">
    <location>
        <begin position="126"/>
        <end position="147"/>
    </location>
</feature>
<comment type="subcellular location">
    <subcellularLocation>
        <location evidence="1">Membrane</location>
        <topology evidence="1">Multi-pass membrane protein</topology>
    </subcellularLocation>
</comment>
<keyword evidence="3" id="KW-0813">Transport</keyword>
<dbReference type="SUPFAM" id="SSF103473">
    <property type="entry name" value="MFS general substrate transporter"/>
    <property type="match status" value="1"/>
</dbReference>
<evidence type="ECO:0000256" key="6">
    <source>
        <dbReference type="ARBA" id="ARBA00023136"/>
    </source>
</evidence>
<dbReference type="PANTHER" id="PTHR10332">
    <property type="entry name" value="EQUILIBRATIVE NUCLEOSIDE TRANSPORTER"/>
    <property type="match status" value="1"/>
</dbReference>
<evidence type="ECO:0000256" key="3">
    <source>
        <dbReference type="ARBA" id="ARBA00022448"/>
    </source>
</evidence>
<feature type="transmembrane region" description="Helical" evidence="7">
    <location>
        <begin position="100"/>
        <end position="120"/>
    </location>
</feature>
<dbReference type="EMBL" id="GDID01004432">
    <property type="protein sequence ID" value="JAP92174.1"/>
    <property type="molecule type" value="Transcribed_RNA"/>
</dbReference>
<keyword evidence="4 7" id="KW-0812">Transmembrane</keyword>
<feature type="non-terminal residue" evidence="8">
    <location>
        <position position="283"/>
    </location>
</feature>
<dbReference type="InterPro" id="IPR036259">
    <property type="entry name" value="MFS_trans_sf"/>
</dbReference>
<gene>
    <name evidence="8" type="ORF">TPC1_15969</name>
</gene>
<evidence type="ECO:0000256" key="4">
    <source>
        <dbReference type="ARBA" id="ARBA00022692"/>
    </source>
</evidence>
<feature type="transmembrane region" description="Helical" evidence="7">
    <location>
        <begin position="255"/>
        <end position="276"/>
    </location>
</feature>
<dbReference type="GO" id="GO:0005337">
    <property type="term" value="F:nucleoside transmembrane transporter activity"/>
    <property type="evidence" value="ECO:0007669"/>
    <property type="project" value="InterPro"/>
</dbReference>
<dbReference type="InterPro" id="IPR002259">
    <property type="entry name" value="Eqnu_transpt"/>
</dbReference>
<evidence type="ECO:0000256" key="2">
    <source>
        <dbReference type="ARBA" id="ARBA00007965"/>
    </source>
</evidence>
<organism evidence="8">
    <name type="scientific">Trepomonas sp. PC1</name>
    <dbReference type="NCBI Taxonomy" id="1076344"/>
    <lineage>
        <taxon>Eukaryota</taxon>
        <taxon>Metamonada</taxon>
        <taxon>Diplomonadida</taxon>
        <taxon>Hexamitidae</taxon>
        <taxon>Hexamitinae</taxon>
        <taxon>Trepomonas</taxon>
    </lineage>
</organism>
<comment type="similarity">
    <text evidence="2">Belongs to the SLC29A/ENT transporter (TC 2.A.57) family.</text>
</comment>
<evidence type="ECO:0000313" key="8">
    <source>
        <dbReference type="EMBL" id="JAP92174.1"/>
    </source>
</evidence>
<proteinExistence type="inferred from homology"/>
<feature type="transmembrane region" description="Helical" evidence="7">
    <location>
        <begin position="65"/>
        <end position="88"/>
    </location>
</feature>